<name>A0ABR1QGT2_9PEZI</name>
<feature type="compositionally biased region" description="Basic and acidic residues" evidence="1">
    <location>
        <begin position="194"/>
        <end position="205"/>
    </location>
</feature>
<dbReference type="EMBL" id="JAQQWE010000004">
    <property type="protein sequence ID" value="KAK7955955.1"/>
    <property type="molecule type" value="Genomic_DNA"/>
</dbReference>
<dbReference type="Pfam" id="PF13092">
    <property type="entry name" value="CENP-L"/>
    <property type="match status" value="1"/>
</dbReference>
<sequence length="562" mass="61835">MFLVRVTPLECAGVSPGWLRWAQHNKPELPTGQPRQRTRLLLLTRTKNAAQTKTSPPGTSLPSPEPIASASPSPAPASASEDQDEQDTSGHDGNPLPTLFNSTFALYRVSPLYLGQDRLDRTRLQTLSKRLRDTLVGDVVRGVQVGLAGSSSEDATLGRAGALGGVEWRWVPLRKLLPRRSGGGSQGQARRRREREGSAELGSREEDADDNNENSESDDDEERNTDARALSVELRYENNTFAACLLPRLYKDDSSDGAETAAAATSQWSTHNEASTNLVADQKQFLHLPLLLLRMPTPLRSVLNDFLARTFDVRIRPLRLGTRPLVSSWASWHTNAGVSGSGRGLVKDVVLSLGFHVLEEPTEATKQQQKDSSEGVDATKNSGNNHNTTSKTTTTKSLGLKAIDIIVPAEEVRRFIRAGQQAIQDRDDETASGNNRRKGKRKAGEQPSSEKTMSPSRRRKLAGGKDDEGWEWRQVQDEEMHEPFTEALGLYLVRHLALNMFHPSVRILRIACEGFVLSEGGRIKVFMPPAEDGSKSAWKLLDGLVERARGRDWGSVPTIPGL</sequence>
<feature type="compositionally biased region" description="Low complexity" evidence="1">
    <location>
        <begin position="66"/>
        <end position="80"/>
    </location>
</feature>
<evidence type="ECO:0000256" key="1">
    <source>
        <dbReference type="SAM" id="MobiDB-lite"/>
    </source>
</evidence>
<gene>
    <name evidence="2" type="ORF">PG986_005177</name>
</gene>
<protein>
    <recommendedName>
        <fullName evidence="4">Siroheme synthase</fullName>
    </recommendedName>
</protein>
<feature type="region of interest" description="Disordered" evidence="1">
    <location>
        <begin position="362"/>
        <end position="394"/>
    </location>
</feature>
<feature type="compositionally biased region" description="Low complexity" evidence="1">
    <location>
        <begin position="379"/>
        <end position="394"/>
    </location>
</feature>
<feature type="region of interest" description="Disordered" evidence="1">
    <location>
        <begin position="420"/>
        <end position="469"/>
    </location>
</feature>
<keyword evidence="3" id="KW-1185">Reference proteome</keyword>
<evidence type="ECO:0000313" key="2">
    <source>
        <dbReference type="EMBL" id="KAK7955955.1"/>
    </source>
</evidence>
<comment type="caution">
    <text evidence="2">The sequence shown here is derived from an EMBL/GenBank/DDBJ whole genome shotgun (WGS) entry which is preliminary data.</text>
</comment>
<dbReference type="Proteomes" id="UP001391051">
    <property type="component" value="Unassembled WGS sequence"/>
</dbReference>
<feature type="region of interest" description="Disordered" evidence="1">
    <location>
        <begin position="47"/>
        <end position="97"/>
    </location>
</feature>
<feature type="compositionally biased region" description="Acidic residues" evidence="1">
    <location>
        <begin position="206"/>
        <end position="223"/>
    </location>
</feature>
<evidence type="ECO:0008006" key="4">
    <source>
        <dbReference type="Google" id="ProtNLM"/>
    </source>
</evidence>
<reference evidence="2 3" key="1">
    <citation type="submission" date="2023-01" db="EMBL/GenBank/DDBJ databases">
        <title>Analysis of 21 Apiospora genomes using comparative genomics revels a genus with tremendous synthesis potential of carbohydrate active enzymes and secondary metabolites.</title>
        <authorList>
            <person name="Sorensen T."/>
        </authorList>
    </citation>
    <scope>NUCLEOTIDE SEQUENCE [LARGE SCALE GENOMIC DNA]</scope>
    <source>
        <strain evidence="2 3">CBS 24483</strain>
    </source>
</reference>
<proteinExistence type="predicted"/>
<feature type="compositionally biased region" description="Polar residues" evidence="1">
    <location>
        <begin position="47"/>
        <end position="61"/>
    </location>
</feature>
<feature type="compositionally biased region" description="Polar residues" evidence="1">
    <location>
        <begin position="446"/>
        <end position="455"/>
    </location>
</feature>
<dbReference type="GeneID" id="92074461"/>
<dbReference type="RefSeq" id="XP_066701261.1">
    <property type="nucleotide sequence ID" value="XM_066841399.1"/>
</dbReference>
<organism evidence="2 3">
    <name type="scientific">Apiospora aurea</name>
    <dbReference type="NCBI Taxonomy" id="335848"/>
    <lineage>
        <taxon>Eukaryota</taxon>
        <taxon>Fungi</taxon>
        <taxon>Dikarya</taxon>
        <taxon>Ascomycota</taxon>
        <taxon>Pezizomycotina</taxon>
        <taxon>Sordariomycetes</taxon>
        <taxon>Xylariomycetidae</taxon>
        <taxon>Amphisphaeriales</taxon>
        <taxon>Apiosporaceae</taxon>
        <taxon>Apiospora</taxon>
    </lineage>
</organism>
<feature type="region of interest" description="Disordered" evidence="1">
    <location>
        <begin position="179"/>
        <end position="225"/>
    </location>
</feature>
<evidence type="ECO:0000313" key="3">
    <source>
        <dbReference type="Proteomes" id="UP001391051"/>
    </source>
</evidence>
<dbReference type="InterPro" id="IPR025204">
    <property type="entry name" value="CENP-L"/>
</dbReference>
<accession>A0ABR1QGT2</accession>